<feature type="transmembrane region" description="Helical" evidence="1">
    <location>
        <begin position="208"/>
        <end position="227"/>
    </location>
</feature>
<feature type="transmembrane region" description="Helical" evidence="1">
    <location>
        <begin position="48"/>
        <end position="67"/>
    </location>
</feature>
<dbReference type="PANTHER" id="PTHR11360">
    <property type="entry name" value="MONOCARBOXYLATE TRANSPORTER"/>
    <property type="match status" value="1"/>
</dbReference>
<dbReference type="InterPro" id="IPR036259">
    <property type="entry name" value="MFS_trans_sf"/>
</dbReference>
<feature type="transmembrane region" description="Helical" evidence="1">
    <location>
        <begin position="375"/>
        <end position="400"/>
    </location>
</feature>
<keyword evidence="1" id="KW-0812">Transmembrane</keyword>
<feature type="transmembrane region" description="Helical" evidence="1">
    <location>
        <begin position="469"/>
        <end position="487"/>
    </location>
</feature>
<dbReference type="VEuPathDB" id="FungiDB:AeMF1_017193"/>
<dbReference type="InterPro" id="IPR050327">
    <property type="entry name" value="Proton-linked_MCT"/>
</dbReference>
<feature type="transmembrane region" description="Helical" evidence="1">
    <location>
        <begin position="172"/>
        <end position="196"/>
    </location>
</feature>
<evidence type="ECO:0000313" key="2">
    <source>
        <dbReference type="EMBL" id="KAF0725726.1"/>
    </source>
</evidence>
<comment type="caution">
    <text evidence="2">The sequence shown here is derived from an EMBL/GenBank/DDBJ whole genome shotgun (WGS) entry which is preliminary data.</text>
</comment>
<feature type="transmembrane region" description="Helical" evidence="1">
    <location>
        <begin position="409"/>
        <end position="427"/>
    </location>
</feature>
<dbReference type="Gene3D" id="1.20.1250.20">
    <property type="entry name" value="MFS general substrate transporter like domains"/>
    <property type="match status" value="1"/>
</dbReference>
<evidence type="ECO:0008006" key="4">
    <source>
        <dbReference type="Google" id="ProtNLM"/>
    </source>
</evidence>
<keyword evidence="1" id="KW-1133">Transmembrane helix</keyword>
<dbReference type="EMBL" id="VJMJ01000234">
    <property type="protein sequence ID" value="KAF0725726.1"/>
    <property type="molecule type" value="Genomic_DNA"/>
</dbReference>
<accession>A0A6G0WEF4</accession>
<organism evidence="2 3">
    <name type="scientific">Aphanomyces euteiches</name>
    <dbReference type="NCBI Taxonomy" id="100861"/>
    <lineage>
        <taxon>Eukaryota</taxon>
        <taxon>Sar</taxon>
        <taxon>Stramenopiles</taxon>
        <taxon>Oomycota</taxon>
        <taxon>Saprolegniomycetes</taxon>
        <taxon>Saprolegniales</taxon>
        <taxon>Verrucalvaceae</taxon>
        <taxon>Aphanomyces</taxon>
    </lineage>
</organism>
<evidence type="ECO:0000256" key="1">
    <source>
        <dbReference type="SAM" id="Phobius"/>
    </source>
</evidence>
<proteinExistence type="predicted"/>
<dbReference type="Proteomes" id="UP000481153">
    <property type="component" value="Unassembled WGS sequence"/>
</dbReference>
<feature type="transmembrane region" description="Helical" evidence="1">
    <location>
        <begin position="87"/>
        <end position="105"/>
    </location>
</feature>
<feature type="transmembrane region" description="Helical" evidence="1">
    <location>
        <begin position="137"/>
        <end position="160"/>
    </location>
</feature>
<sequence length="583" mass="63437">MLAWLKRYFTLTIVAKSPNELMVERSLFLLSIGRDSYLRLGCWVFSRWWLLFASCITTFFAGSLLAFDSLAESLDLHFSTQDSNHLAAYALCCFAAVAFLSAPYFERQGPRFAMFIGSVLVATGFALSYLAVQSGHYTFLLLGHCGFTASGFGILVISAISTAQKWFPDLRGVVAGLATALGLSGYALFDAWYAFIASKPPSSHLTRVFLTSGLWISSGLFIASLVLRTPPPTFSIRGYDMHRVPLSRAPYPTYTQSKFLQNGLTCINFGAVAEELEASYCSHILPFSSRVDSDDEFYKIGMTLIDHAILESHSSRFQPLYKQQRKAMSLLGCFFSSDLIALAVSAACLLLPVQILVLQAHDISRNLFQSALPPALVLATGVAGAIASSFFSDALICILYSTSAQARKIVLEILLCLQLVALLLVAVNASNSVVFRVALSVVSFTGSGTLALLPAMITDLFGVFHTGPIYSFVLLPCVAQALLGGVVKTPLTPDALLHQVHWMLGLTTASAVALVIVRPRADDRFFHGYQYTAFGKTLLSRPIRTAARDTCLDDSVAMMDVGGLSYSYPPEEASAIWHAIKDV</sequence>
<feature type="transmembrane region" description="Helical" evidence="1">
    <location>
        <begin position="433"/>
        <end position="457"/>
    </location>
</feature>
<dbReference type="AlphaFoldDB" id="A0A6G0WEF4"/>
<protein>
    <recommendedName>
        <fullName evidence="4">Major facilitator superfamily (MFS) profile domain-containing protein</fullName>
    </recommendedName>
</protein>
<feature type="transmembrane region" description="Helical" evidence="1">
    <location>
        <begin position="330"/>
        <end position="355"/>
    </location>
</feature>
<name>A0A6G0WEF4_9STRA</name>
<keyword evidence="1" id="KW-0472">Membrane</keyword>
<feature type="transmembrane region" description="Helical" evidence="1">
    <location>
        <begin position="112"/>
        <end position="131"/>
    </location>
</feature>
<reference evidence="2 3" key="1">
    <citation type="submission" date="2019-07" db="EMBL/GenBank/DDBJ databases">
        <title>Genomics analysis of Aphanomyces spp. identifies a new class of oomycete effector associated with host adaptation.</title>
        <authorList>
            <person name="Gaulin E."/>
        </authorList>
    </citation>
    <scope>NUCLEOTIDE SEQUENCE [LARGE SCALE GENOMIC DNA]</scope>
    <source>
        <strain evidence="2 3">ATCC 201684</strain>
    </source>
</reference>
<feature type="transmembrane region" description="Helical" evidence="1">
    <location>
        <begin position="499"/>
        <end position="517"/>
    </location>
</feature>
<gene>
    <name evidence="2" type="ORF">Ae201684_015878</name>
</gene>
<dbReference type="SUPFAM" id="SSF103473">
    <property type="entry name" value="MFS general substrate transporter"/>
    <property type="match status" value="1"/>
</dbReference>
<evidence type="ECO:0000313" key="3">
    <source>
        <dbReference type="Proteomes" id="UP000481153"/>
    </source>
</evidence>
<keyword evidence="3" id="KW-1185">Reference proteome</keyword>